<feature type="transmembrane region" description="Helical" evidence="8">
    <location>
        <begin position="223"/>
        <end position="252"/>
    </location>
</feature>
<accession>A0A644UKY4</accession>
<feature type="transmembrane region" description="Helical" evidence="8">
    <location>
        <begin position="48"/>
        <end position="65"/>
    </location>
</feature>
<evidence type="ECO:0000256" key="3">
    <source>
        <dbReference type="ARBA" id="ARBA00022448"/>
    </source>
</evidence>
<feature type="transmembrane region" description="Helical" evidence="8">
    <location>
        <begin position="264"/>
        <end position="286"/>
    </location>
</feature>
<comment type="subcellular location">
    <subcellularLocation>
        <location evidence="1">Cell membrane</location>
        <topology evidence="1">Multi-pass membrane protein</topology>
    </subcellularLocation>
</comment>
<keyword evidence="5 8" id="KW-0812">Transmembrane</keyword>
<evidence type="ECO:0000256" key="6">
    <source>
        <dbReference type="ARBA" id="ARBA00022989"/>
    </source>
</evidence>
<reference evidence="9" key="1">
    <citation type="submission" date="2019-08" db="EMBL/GenBank/DDBJ databases">
        <authorList>
            <person name="Kucharzyk K."/>
            <person name="Murdoch R.W."/>
            <person name="Higgins S."/>
            <person name="Loffler F."/>
        </authorList>
    </citation>
    <scope>NUCLEOTIDE SEQUENCE</scope>
</reference>
<evidence type="ECO:0000256" key="4">
    <source>
        <dbReference type="ARBA" id="ARBA00022475"/>
    </source>
</evidence>
<evidence type="ECO:0000256" key="7">
    <source>
        <dbReference type="ARBA" id="ARBA00023136"/>
    </source>
</evidence>
<dbReference type="GO" id="GO:0022857">
    <property type="term" value="F:transmembrane transporter activity"/>
    <property type="evidence" value="ECO:0007669"/>
    <property type="project" value="InterPro"/>
</dbReference>
<feature type="transmembrane region" description="Helical" evidence="8">
    <location>
        <begin position="6"/>
        <end position="27"/>
    </location>
</feature>
<keyword evidence="6 8" id="KW-1133">Transmembrane helix</keyword>
<name>A0A644UKY4_9ZZZZ</name>
<dbReference type="AlphaFoldDB" id="A0A644UKY4"/>
<organism evidence="9">
    <name type="scientific">bioreactor metagenome</name>
    <dbReference type="NCBI Taxonomy" id="1076179"/>
    <lineage>
        <taxon>unclassified sequences</taxon>
        <taxon>metagenomes</taxon>
        <taxon>ecological metagenomes</taxon>
    </lineage>
</organism>
<feature type="transmembrane region" description="Helical" evidence="8">
    <location>
        <begin position="132"/>
        <end position="155"/>
    </location>
</feature>
<protein>
    <submittedName>
        <fullName evidence="9">Hemin transport system permease protein HmuU</fullName>
    </submittedName>
</protein>
<dbReference type="FunFam" id="1.10.3470.10:FF:000001">
    <property type="entry name" value="Vitamin B12 ABC transporter permease BtuC"/>
    <property type="match status" value="1"/>
</dbReference>
<dbReference type="PANTHER" id="PTHR30472">
    <property type="entry name" value="FERRIC ENTEROBACTIN TRANSPORT SYSTEM PERMEASE PROTEIN"/>
    <property type="match status" value="1"/>
</dbReference>
<feature type="transmembrane region" description="Helical" evidence="8">
    <location>
        <begin position="100"/>
        <end position="120"/>
    </location>
</feature>
<evidence type="ECO:0000256" key="2">
    <source>
        <dbReference type="ARBA" id="ARBA00007935"/>
    </source>
</evidence>
<dbReference type="GO" id="GO:0033214">
    <property type="term" value="P:siderophore-iron import into cell"/>
    <property type="evidence" value="ECO:0007669"/>
    <property type="project" value="TreeGrafter"/>
</dbReference>
<dbReference type="EMBL" id="VSSQ01000128">
    <property type="protein sequence ID" value="MPL79575.1"/>
    <property type="molecule type" value="Genomic_DNA"/>
</dbReference>
<dbReference type="GO" id="GO:0005886">
    <property type="term" value="C:plasma membrane"/>
    <property type="evidence" value="ECO:0007669"/>
    <property type="project" value="UniProtKB-SubCell"/>
</dbReference>
<evidence type="ECO:0000256" key="5">
    <source>
        <dbReference type="ARBA" id="ARBA00022692"/>
    </source>
</evidence>
<sequence length="319" mass="34491">MKDLLWYFVLSLIIAGLVVLGLFWGSVDVSSLDENSIYIIKNIRLPRVIMSLLCGAGLAVCGSAYQSIFQNPLSDPYILGVSSGASLGAAVAIVLGLEAFFFGIGGFAFLFALATVWIIIKIASVGNRLHTTTLLLAGISINFLIAALIAILMVLNSENMDKIIFWTMGSMSATKFSDLWIVFVFVLIGIIVIRIYARELNAILTGNESARSLGVNVERTKKVILLFSTLMIGIIVAKSGVIGFVGLIVPHIVRILVGSDNRRIIPFSIFGGMIFMLLADILSRVLIAPSELPVGSITALIGSPFFIYLLYNAKKQLNP</sequence>
<dbReference type="Pfam" id="PF01032">
    <property type="entry name" value="FecCD"/>
    <property type="match status" value="1"/>
</dbReference>
<dbReference type="PANTHER" id="PTHR30472:SF25">
    <property type="entry name" value="ABC TRANSPORTER PERMEASE PROTEIN MJ0876-RELATED"/>
    <property type="match status" value="1"/>
</dbReference>
<feature type="transmembrane region" description="Helical" evidence="8">
    <location>
        <begin position="176"/>
        <end position="197"/>
    </location>
</feature>
<feature type="transmembrane region" description="Helical" evidence="8">
    <location>
        <begin position="292"/>
        <end position="311"/>
    </location>
</feature>
<dbReference type="InterPro" id="IPR000522">
    <property type="entry name" value="ABC_transptr_permease_BtuC"/>
</dbReference>
<keyword evidence="4" id="KW-1003">Cell membrane</keyword>
<proteinExistence type="inferred from homology"/>
<dbReference type="Gene3D" id="1.10.3470.10">
    <property type="entry name" value="ABC transporter involved in vitamin B12 uptake, BtuC"/>
    <property type="match status" value="1"/>
</dbReference>
<gene>
    <name evidence="9" type="primary">hmuU_13</name>
    <name evidence="9" type="ORF">SDC9_25459</name>
</gene>
<keyword evidence="3" id="KW-0813">Transport</keyword>
<dbReference type="CDD" id="cd06550">
    <property type="entry name" value="TM_ABC_iron-siderophores_like"/>
    <property type="match status" value="1"/>
</dbReference>
<dbReference type="InterPro" id="IPR037294">
    <property type="entry name" value="ABC_BtuC-like"/>
</dbReference>
<evidence type="ECO:0000313" key="9">
    <source>
        <dbReference type="EMBL" id="MPL79575.1"/>
    </source>
</evidence>
<comment type="similarity">
    <text evidence="2">Belongs to the binding-protein-dependent transport system permease family. FecCD subfamily.</text>
</comment>
<feature type="transmembrane region" description="Helical" evidence="8">
    <location>
        <begin position="77"/>
        <end position="95"/>
    </location>
</feature>
<comment type="caution">
    <text evidence="9">The sequence shown here is derived from an EMBL/GenBank/DDBJ whole genome shotgun (WGS) entry which is preliminary data.</text>
</comment>
<evidence type="ECO:0000256" key="8">
    <source>
        <dbReference type="SAM" id="Phobius"/>
    </source>
</evidence>
<dbReference type="SUPFAM" id="SSF81345">
    <property type="entry name" value="ABC transporter involved in vitamin B12 uptake, BtuC"/>
    <property type="match status" value="1"/>
</dbReference>
<keyword evidence="7 8" id="KW-0472">Membrane</keyword>
<evidence type="ECO:0000256" key="1">
    <source>
        <dbReference type="ARBA" id="ARBA00004651"/>
    </source>
</evidence>